<dbReference type="AlphaFoldDB" id="S9TI02"/>
<keyword evidence="3" id="KW-1185">Reference proteome</keyword>
<reference evidence="2 3" key="1">
    <citation type="journal article" date="2013" name="PLoS ONE">
        <title>Predicting the Proteins of Angomonas deanei, Strigomonas culicis and Their Respective Endosymbionts Reveals New Aspects of the Trypanosomatidae Family.</title>
        <authorList>
            <person name="Motta M.C."/>
            <person name="Martins A.C."/>
            <person name="de Souza S.S."/>
            <person name="Catta-Preta C.M."/>
            <person name="Silva R."/>
            <person name="Klein C.C."/>
            <person name="de Almeida L.G."/>
            <person name="de Lima Cunha O."/>
            <person name="Ciapina L.P."/>
            <person name="Brocchi M."/>
            <person name="Colabardini A.C."/>
            <person name="de Araujo Lima B."/>
            <person name="Machado C.R."/>
            <person name="de Almeida Soares C.M."/>
            <person name="Probst C.M."/>
            <person name="de Menezes C.B."/>
            <person name="Thompson C.E."/>
            <person name="Bartholomeu D.C."/>
            <person name="Gradia D.F."/>
            <person name="Pavoni D.P."/>
            <person name="Grisard E.C."/>
            <person name="Fantinatti-Garboggini F."/>
            <person name="Marchini F.K."/>
            <person name="Rodrigues-Luiz G.F."/>
            <person name="Wagner G."/>
            <person name="Goldman G.H."/>
            <person name="Fietto J.L."/>
            <person name="Elias M.C."/>
            <person name="Goldman M.H."/>
            <person name="Sagot M.F."/>
            <person name="Pereira M."/>
            <person name="Stoco P.H."/>
            <person name="de Mendonca-Neto R.P."/>
            <person name="Teixeira S.M."/>
            <person name="Maciel T.E."/>
            <person name="de Oliveira Mendes T.A."/>
            <person name="Urmenyi T.P."/>
            <person name="de Souza W."/>
            <person name="Schenkman S."/>
            <person name="de Vasconcelos A.T."/>
        </authorList>
    </citation>
    <scope>NUCLEOTIDE SEQUENCE [LARGE SCALE GENOMIC DNA]</scope>
</reference>
<protein>
    <submittedName>
        <fullName evidence="2">Uncharacterized protein</fullName>
    </submittedName>
</protein>
<evidence type="ECO:0000313" key="3">
    <source>
        <dbReference type="Proteomes" id="UP000015354"/>
    </source>
</evidence>
<dbReference type="Proteomes" id="UP000015354">
    <property type="component" value="Unassembled WGS sequence"/>
</dbReference>
<organism evidence="2 3">
    <name type="scientific">Strigomonas culicis</name>
    <dbReference type="NCBI Taxonomy" id="28005"/>
    <lineage>
        <taxon>Eukaryota</taxon>
        <taxon>Discoba</taxon>
        <taxon>Euglenozoa</taxon>
        <taxon>Kinetoplastea</taxon>
        <taxon>Metakinetoplastina</taxon>
        <taxon>Trypanosomatida</taxon>
        <taxon>Trypanosomatidae</taxon>
        <taxon>Strigomonadinae</taxon>
        <taxon>Strigomonas</taxon>
    </lineage>
</organism>
<comment type="caution">
    <text evidence="2">The sequence shown here is derived from an EMBL/GenBank/DDBJ whole genome shotgun (WGS) entry which is preliminary data.</text>
</comment>
<sequence length="162" mass="17217">MDMFDLELEMDLARQKDTAPAVASPPAGGSSAVANPPSGHTTVGSATRRVGFHNLNGNNSTTATPTNNNNSNGTPLFSPTYMNTVVGPHSGNLAGASHTTTSHSNSTSTSHVMASYITEHKDEAARLAAPRARRCGGRCSGRARRCRARTCRSRPRTRARRR</sequence>
<feature type="compositionally biased region" description="Low complexity" evidence="1">
    <location>
        <begin position="97"/>
        <end position="108"/>
    </location>
</feature>
<feature type="region of interest" description="Disordered" evidence="1">
    <location>
        <begin position="16"/>
        <end position="76"/>
    </location>
</feature>
<feature type="compositionally biased region" description="Low complexity" evidence="1">
    <location>
        <begin position="56"/>
        <end position="75"/>
    </location>
</feature>
<proteinExistence type="predicted"/>
<feature type="region of interest" description="Disordered" evidence="1">
    <location>
        <begin position="89"/>
        <end position="108"/>
    </location>
</feature>
<dbReference type="EMBL" id="ATMH01011085">
    <property type="protein sequence ID" value="EPY16514.1"/>
    <property type="molecule type" value="Genomic_DNA"/>
</dbReference>
<feature type="compositionally biased region" description="Low complexity" evidence="1">
    <location>
        <begin position="19"/>
        <end position="39"/>
    </location>
</feature>
<accession>S9TI02</accession>
<name>S9TI02_9TRYP</name>
<evidence type="ECO:0000313" key="2">
    <source>
        <dbReference type="EMBL" id="EPY16514.1"/>
    </source>
</evidence>
<gene>
    <name evidence="2" type="ORF">STCU_11182</name>
</gene>
<evidence type="ECO:0000256" key="1">
    <source>
        <dbReference type="SAM" id="MobiDB-lite"/>
    </source>
</evidence>